<keyword evidence="2" id="KW-1185">Reference proteome</keyword>
<protein>
    <submittedName>
        <fullName evidence="1">Uncharacterized protein</fullName>
    </submittedName>
</protein>
<reference evidence="1" key="1">
    <citation type="submission" date="2024-03" db="EMBL/GenBank/DDBJ databases">
        <title>WGS assembly of Saponaria officinalis var. Norfolk2.</title>
        <authorList>
            <person name="Jenkins J."/>
            <person name="Shu S."/>
            <person name="Grimwood J."/>
            <person name="Barry K."/>
            <person name="Goodstein D."/>
            <person name="Schmutz J."/>
            <person name="Leebens-Mack J."/>
            <person name="Osbourn A."/>
        </authorList>
    </citation>
    <scope>NUCLEOTIDE SEQUENCE [LARGE SCALE GENOMIC DNA]</scope>
    <source>
        <strain evidence="1">JIC</strain>
    </source>
</reference>
<organism evidence="1 2">
    <name type="scientific">Saponaria officinalis</name>
    <name type="common">Common soapwort</name>
    <name type="synonym">Lychnis saponaria</name>
    <dbReference type="NCBI Taxonomy" id="3572"/>
    <lineage>
        <taxon>Eukaryota</taxon>
        <taxon>Viridiplantae</taxon>
        <taxon>Streptophyta</taxon>
        <taxon>Embryophyta</taxon>
        <taxon>Tracheophyta</taxon>
        <taxon>Spermatophyta</taxon>
        <taxon>Magnoliopsida</taxon>
        <taxon>eudicotyledons</taxon>
        <taxon>Gunneridae</taxon>
        <taxon>Pentapetalae</taxon>
        <taxon>Caryophyllales</taxon>
        <taxon>Caryophyllaceae</taxon>
        <taxon>Caryophylleae</taxon>
        <taxon>Saponaria</taxon>
    </lineage>
</organism>
<dbReference type="Proteomes" id="UP001443914">
    <property type="component" value="Unassembled WGS sequence"/>
</dbReference>
<comment type="caution">
    <text evidence="1">The sequence shown here is derived from an EMBL/GenBank/DDBJ whole genome shotgun (WGS) entry which is preliminary data.</text>
</comment>
<proteinExistence type="predicted"/>
<evidence type="ECO:0000313" key="1">
    <source>
        <dbReference type="EMBL" id="KAK9689299.1"/>
    </source>
</evidence>
<sequence length="112" mass="12646">MEEIFDLNEDYDGETAGIEMMGANNCFGRQFVELYESNTGDANTDQTEIVRDAGEPKVGMCFNGGEELAAFVYSYALKTGFEWFIRSNILLDGFKEQGVKRNRARRSQGFIC</sequence>
<dbReference type="EMBL" id="JBDFQZ010000009">
    <property type="protein sequence ID" value="KAK9689299.1"/>
    <property type="molecule type" value="Genomic_DNA"/>
</dbReference>
<gene>
    <name evidence="1" type="ORF">RND81_09G050300</name>
</gene>
<accession>A0AAW1IGW9</accession>
<evidence type="ECO:0000313" key="2">
    <source>
        <dbReference type="Proteomes" id="UP001443914"/>
    </source>
</evidence>
<dbReference type="AlphaFoldDB" id="A0AAW1IGW9"/>
<name>A0AAW1IGW9_SAPOF</name>